<gene>
    <name evidence="5" type="ORF">GALMADRAFT_251628</name>
</gene>
<dbReference type="InterPro" id="IPR000571">
    <property type="entry name" value="Znf_CCCH"/>
</dbReference>
<feature type="region of interest" description="Disordered" evidence="3">
    <location>
        <begin position="539"/>
        <end position="560"/>
    </location>
</feature>
<evidence type="ECO:0000313" key="6">
    <source>
        <dbReference type="Proteomes" id="UP000027222"/>
    </source>
</evidence>
<dbReference type="GO" id="GO:0008270">
    <property type="term" value="F:zinc ion binding"/>
    <property type="evidence" value="ECO:0007669"/>
    <property type="project" value="UniProtKB-KW"/>
</dbReference>
<evidence type="ECO:0000256" key="3">
    <source>
        <dbReference type="SAM" id="MobiDB-lite"/>
    </source>
</evidence>
<name>A0A067SUR7_GALM3</name>
<reference evidence="6" key="1">
    <citation type="journal article" date="2014" name="Proc. Natl. Acad. Sci. U.S.A.">
        <title>Extensive sampling of basidiomycete genomes demonstrates inadequacy of the white-rot/brown-rot paradigm for wood decay fungi.</title>
        <authorList>
            <person name="Riley R."/>
            <person name="Salamov A.A."/>
            <person name="Brown D.W."/>
            <person name="Nagy L.G."/>
            <person name="Floudas D."/>
            <person name="Held B.W."/>
            <person name="Levasseur A."/>
            <person name="Lombard V."/>
            <person name="Morin E."/>
            <person name="Otillar R."/>
            <person name="Lindquist E.A."/>
            <person name="Sun H."/>
            <person name="LaButti K.M."/>
            <person name="Schmutz J."/>
            <person name="Jabbour D."/>
            <person name="Luo H."/>
            <person name="Baker S.E."/>
            <person name="Pisabarro A.G."/>
            <person name="Walton J.D."/>
            <person name="Blanchette R.A."/>
            <person name="Henrissat B."/>
            <person name="Martin F."/>
            <person name="Cullen D."/>
            <person name="Hibbett D.S."/>
            <person name="Grigoriev I.V."/>
        </authorList>
    </citation>
    <scope>NUCLEOTIDE SEQUENCE [LARGE SCALE GENOMIC DNA]</scope>
    <source>
        <strain evidence="6">CBS 339.88</strain>
    </source>
</reference>
<evidence type="ECO:0000313" key="5">
    <source>
        <dbReference type="EMBL" id="KDR73812.1"/>
    </source>
</evidence>
<feature type="compositionally biased region" description="Basic and acidic residues" evidence="3">
    <location>
        <begin position="81"/>
        <end position="97"/>
    </location>
</feature>
<evidence type="ECO:0000256" key="1">
    <source>
        <dbReference type="PROSITE-ProRule" id="PRU00723"/>
    </source>
</evidence>
<dbReference type="PROSITE" id="PS50103">
    <property type="entry name" value="ZF_C3H1"/>
    <property type="match status" value="1"/>
</dbReference>
<dbReference type="HOGENOM" id="CLU_444076_0_0_1"/>
<dbReference type="AlphaFoldDB" id="A0A067SUR7"/>
<feature type="region of interest" description="Disordered" evidence="3">
    <location>
        <begin position="43"/>
        <end position="295"/>
    </location>
</feature>
<feature type="compositionally biased region" description="Polar residues" evidence="3">
    <location>
        <begin position="138"/>
        <end position="155"/>
    </location>
</feature>
<dbReference type="EMBL" id="KL142385">
    <property type="protein sequence ID" value="KDR73812.1"/>
    <property type="molecule type" value="Genomic_DNA"/>
</dbReference>
<keyword evidence="6" id="KW-1185">Reference proteome</keyword>
<feature type="compositionally biased region" description="Polar residues" evidence="3">
    <location>
        <begin position="174"/>
        <end position="193"/>
    </location>
</feature>
<feature type="compositionally biased region" description="Basic and acidic residues" evidence="3">
    <location>
        <begin position="542"/>
        <end position="560"/>
    </location>
</feature>
<dbReference type="OrthoDB" id="2749714at2759"/>
<keyword evidence="1" id="KW-0862">Zinc</keyword>
<accession>A0A067SUR7</accession>
<feature type="region of interest" description="Disordered" evidence="3">
    <location>
        <begin position="451"/>
        <end position="486"/>
    </location>
</feature>
<dbReference type="Proteomes" id="UP000027222">
    <property type="component" value="Unassembled WGS sequence"/>
</dbReference>
<evidence type="ECO:0000256" key="2">
    <source>
        <dbReference type="SAM" id="Coils"/>
    </source>
</evidence>
<sequence length="741" mass="82984">MTKAFKTHRRCFYYDDDGRPIDGGCPRSYRTCSFVHPEEVDWYTATPPTYGPARSGRSQRRRESYDERSPTSPSSHRRRDRDREDESSSRRRDYSDRHRTRSRSRSRSRSRTPTRSTRRERRDSIASSTGVDSRRGPQRSTSMIVDTPVTNNNEAFKTPAPPTTPAFTHPTTTSNTIQPEGSAVTLPTPSSSMAVPLSARLQDSVARTSTSSSPAPTIEPKGLRNLRASELNPGQSSVPPTPSTPTQVAQSPMGFDQHQPPPPPGPAPLLPPHPLPEVPESLTFDSASPTVELDPDSKSAIWDERTKIMANCVEAFDRLTTLEEEHQAALQVVQSQFYSTLSDENKARLTDELDLLVQQLEDAKQAYEEAQQELLNTDSWPIAPPHAGDTAIEDALQETQAEIARYVKELNDTALEMKAALGDISTFRPPPPLFLPTDSDDEDTLAMDVDEPSNELATNRGSRKRQRTMQDVDGPSQGRADPSTYDMATKEEMDRYLDKLIELEEKAQTLRNDIIGHDREAREELEGVIEMKFEELTVAQSESRKAQDKKRREEEKERERRLGEVKAEVDLTGDQVGELAVEIGELLLRVDKLEGDLAAEKKERHESFLKVLEVEERLRVSAITQETQQRAVKTLEAALKAYTSTTRPPSPPASPKTPSPHYILQALEDQLIDAMRATVQPLGEELRRDVEAAVLEKNKELYGTVWTMFGRTMNVLKKINEQVEAGVATPGMLQALATVQQ</sequence>
<keyword evidence="2" id="KW-0175">Coiled coil</keyword>
<feature type="compositionally biased region" description="Pro residues" evidence="3">
    <location>
        <begin position="259"/>
        <end position="277"/>
    </location>
</feature>
<feature type="compositionally biased region" description="Basic residues" evidence="3">
    <location>
        <begin position="98"/>
        <end position="119"/>
    </location>
</feature>
<dbReference type="STRING" id="685588.A0A067SUR7"/>
<proteinExistence type="predicted"/>
<organism evidence="5 6">
    <name type="scientific">Galerina marginata (strain CBS 339.88)</name>
    <dbReference type="NCBI Taxonomy" id="685588"/>
    <lineage>
        <taxon>Eukaryota</taxon>
        <taxon>Fungi</taxon>
        <taxon>Dikarya</taxon>
        <taxon>Basidiomycota</taxon>
        <taxon>Agaricomycotina</taxon>
        <taxon>Agaricomycetes</taxon>
        <taxon>Agaricomycetidae</taxon>
        <taxon>Agaricales</taxon>
        <taxon>Agaricineae</taxon>
        <taxon>Strophariaceae</taxon>
        <taxon>Galerina</taxon>
    </lineage>
</organism>
<evidence type="ECO:0000259" key="4">
    <source>
        <dbReference type="PROSITE" id="PS50103"/>
    </source>
</evidence>
<protein>
    <recommendedName>
        <fullName evidence="4">C3H1-type domain-containing protein</fullName>
    </recommendedName>
</protein>
<feature type="domain" description="C3H1-type" evidence="4">
    <location>
        <begin position="5"/>
        <end position="39"/>
    </location>
</feature>
<feature type="zinc finger region" description="C3H1-type" evidence="1">
    <location>
        <begin position="5"/>
        <end position="39"/>
    </location>
</feature>
<feature type="coiled-coil region" evidence="2">
    <location>
        <begin position="346"/>
        <end position="416"/>
    </location>
</feature>
<keyword evidence="1" id="KW-0863">Zinc-finger</keyword>
<keyword evidence="1" id="KW-0479">Metal-binding</keyword>